<dbReference type="Proteomes" id="UP000308744">
    <property type="component" value="Unassembled WGS sequence"/>
</dbReference>
<protein>
    <submittedName>
        <fullName evidence="2">HNH endonuclease</fullName>
    </submittedName>
</protein>
<dbReference type="EMBL" id="SZPU01000056">
    <property type="protein sequence ID" value="TKI66647.1"/>
    <property type="molecule type" value="Genomic_DNA"/>
</dbReference>
<dbReference type="RefSeq" id="WP_107896604.1">
    <property type="nucleotide sequence ID" value="NZ_PYWM01000022.1"/>
</dbReference>
<evidence type="ECO:0000259" key="1">
    <source>
        <dbReference type="Pfam" id="PF13392"/>
    </source>
</evidence>
<gene>
    <name evidence="2" type="ORF">FC756_14575</name>
</gene>
<comment type="caution">
    <text evidence="2">The sequence shown here is derived from an EMBL/GenBank/DDBJ whole genome shotgun (WGS) entry which is preliminary data.</text>
</comment>
<dbReference type="SUPFAM" id="SSF54060">
    <property type="entry name" value="His-Me finger endonucleases"/>
    <property type="match status" value="1"/>
</dbReference>
<evidence type="ECO:0000313" key="2">
    <source>
        <dbReference type="EMBL" id="TKI66647.1"/>
    </source>
</evidence>
<feature type="domain" description="HNH nuclease" evidence="1">
    <location>
        <begin position="66"/>
        <end position="110"/>
    </location>
</feature>
<dbReference type="InterPro" id="IPR003615">
    <property type="entry name" value="HNH_nuc"/>
</dbReference>
<keyword evidence="2" id="KW-0540">Nuclease</keyword>
<keyword evidence="2" id="KW-0255">Endonuclease</keyword>
<reference evidence="2 3" key="1">
    <citation type="submission" date="2019-04" db="EMBL/GenBank/DDBJ databases">
        <title>Lysinibacillus genome sequencing.</title>
        <authorList>
            <person name="Dunlap C."/>
        </authorList>
    </citation>
    <scope>NUCLEOTIDE SEQUENCE [LARGE SCALE GENOMIC DNA]</scope>
    <source>
        <strain evidence="2 3">CCTCC AB 2010389</strain>
    </source>
</reference>
<organism evidence="2 3">
    <name type="scientific">Lysinibacillus mangiferihumi</name>
    <dbReference type="NCBI Taxonomy" id="1130819"/>
    <lineage>
        <taxon>Bacteria</taxon>
        <taxon>Bacillati</taxon>
        <taxon>Bacillota</taxon>
        <taxon>Bacilli</taxon>
        <taxon>Bacillales</taxon>
        <taxon>Bacillaceae</taxon>
        <taxon>Lysinibacillus</taxon>
    </lineage>
</organism>
<name>A0A4U2YY93_9BACI</name>
<sequence length="181" mass="20793">MSREIKYFPIHGHEGYYVDVKGNVYSRWVNKGLHGLVLENNYKKLKPKVNANSGHHSISLGRKHQKLIHRLAYEAIIGPIPEGLVVRHLNDIPSDNRIENLALGTQSDNMLDCVRNGHHGSGTKITFKDCEKIWKLKETLSWKAIAEIYGACPSTIRKHANKYKEIRRNKLELYKSNRKAN</sequence>
<dbReference type="AlphaFoldDB" id="A0A4U2YY93"/>
<dbReference type="GO" id="GO:0004519">
    <property type="term" value="F:endonuclease activity"/>
    <property type="evidence" value="ECO:0007669"/>
    <property type="project" value="UniProtKB-KW"/>
</dbReference>
<keyword evidence="2" id="KW-0378">Hydrolase</keyword>
<dbReference type="Pfam" id="PF13392">
    <property type="entry name" value="HNH_3"/>
    <property type="match status" value="1"/>
</dbReference>
<evidence type="ECO:0000313" key="3">
    <source>
        <dbReference type="Proteomes" id="UP000308744"/>
    </source>
</evidence>
<accession>A0A4U2YY93</accession>
<proteinExistence type="predicted"/>
<dbReference type="InterPro" id="IPR044925">
    <property type="entry name" value="His-Me_finger_sf"/>
</dbReference>
<keyword evidence="3" id="KW-1185">Reference proteome</keyword>
<dbReference type="Gene3D" id="3.90.75.20">
    <property type="match status" value="1"/>
</dbReference>